<organism evidence="1 2">
    <name type="scientific">Variovorax guangxiensis</name>
    <dbReference type="NCBI Taxonomy" id="1775474"/>
    <lineage>
        <taxon>Bacteria</taxon>
        <taxon>Pseudomonadati</taxon>
        <taxon>Pseudomonadota</taxon>
        <taxon>Betaproteobacteria</taxon>
        <taxon>Burkholderiales</taxon>
        <taxon>Comamonadaceae</taxon>
        <taxon>Variovorax</taxon>
    </lineage>
</organism>
<dbReference type="AlphaFoldDB" id="A0A502DZ42"/>
<dbReference type="EMBL" id="RCZI01000001">
    <property type="protein sequence ID" value="TPG30775.1"/>
    <property type="molecule type" value="Genomic_DNA"/>
</dbReference>
<protein>
    <submittedName>
        <fullName evidence="1">Uncharacterized protein</fullName>
    </submittedName>
</protein>
<reference evidence="1 2" key="1">
    <citation type="journal article" date="2019" name="Environ. Microbiol.">
        <title>Species interactions and distinct microbial communities in high Arctic permafrost affected cryosols are associated with the CH4 and CO2 gas fluxes.</title>
        <authorList>
            <person name="Altshuler I."/>
            <person name="Hamel J."/>
            <person name="Turney S."/>
            <person name="Magnuson E."/>
            <person name="Levesque R."/>
            <person name="Greer C."/>
            <person name="Whyte L.G."/>
        </authorList>
    </citation>
    <scope>NUCLEOTIDE SEQUENCE [LARGE SCALE GENOMIC DNA]</scope>
    <source>
        <strain evidence="1 2">S06.C</strain>
    </source>
</reference>
<comment type="caution">
    <text evidence="1">The sequence shown here is derived from an EMBL/GenBank/DDBJ whole genome shotgun (WGS) entry which is preliminary data.</text>
</comment>
<gene>
    <name evidence="1" type="ORF">EAH82_04760</name>
</gene>
<sequence>MTPDYLDFDYSEDADGNGSFDAMASVAPQQLPAVHAEIAAVLAWAHDAFAGRRGATDDGCEWDFDLQSHQEFSVPETMRFEEATGMLTVQPGEPGAARHVVSLSIGGSPAFCDALRTQFEIA</sequence>
<accession>A0A502DZ42</accession>
<proteinExistence type="predicted"/>
<evidence type="ECO:0000313" key="1">
    <source>
        <dbReference type="EMBL" id="TPG30775.1"/>
    </source>
</evidence>
<name>A0A502DZ42_9BURK</name>
<dbReference type="OrthoDB" id="8685558at2"/>
<evidence type="ECO:0000313" key="2">
    <source>
        <dbReference type="Proteomes" id="UP000319212"/>
    </source>
</evidence>
<dbReference type="Proteomes" id="UP000319212">
    <property type="component" value="Unassembled WGS sequence"/>
</dbReference>